<dbReference type="AlphaFoldDB" id="A0A9P3PDC6"/>
<name>A0A9P3PDC6_LYOSH</name>
<accession>A0A9P3PDC6</accession>
<dbReference type="EMBL" id="BRPK01000001">
    <property type="protein sequence ID" value="GLB33407.1"/>
    <property type="molecule type" value="Genomic_DNA"/>
</dbReference>
<proteinExistence type="predicted"/>
<comment type="caution">
    <text evidence="1">The sequence shown here is derived from an EMBL/GenBank/DDBJ whole genome shotgun (WGS) entry which is preliminary data.</text>
</comment>
<reference evidence="1" key="1">
    <citation type="submission" date="2022-07" db="EMBL/GenBank/DDBJ databases">
        <title>The genome of Lyophyllum shimeji provides insight into the initial evolution of ectomycorrhizal fungal genome.</title>
        <authorList>
            <person name="Kobayashi Y."/>
            <person name="Shibata T."/>
            <person name="Hirakawa H."/>
            <person name="Shigenobu S."/>
            <person name="Nishiyama T."/>
            <person name="Yamada A."/>
            <person name="Hasebe M."/>
            <person name="Kawaguchi M."/>
        </authorList>
    </citation>
    <scope>NUCLEOTIDE SEQUENCE</scope>
    <source>
        <strain evidence="1">AT787</strain>
    </source>
</reference>
<protein>
    <submittedName>
        <fullName evidence="1">Uncharacterized protein</fullName>
    </submittedName>
</protein>
<sequence length="121" mass="13288">MNSICILAGHLLRSPYCNCLGAILHALAVRDAWHSSPHTSVHPNLSRHINRRDNEMTTPVSIIYMMSSLLPAPKNPTTRSPDATSVSSSSLRLCMCGRWPQGHLPLGAARLRGRQEPLVVD</sequence>
<keyword evidence="2" id="KW-1185">Reference proteome</keyword>
<evidence type="ECO:0000313" key="1">
    <source>
        <dbReference type="EMBL" id="GLB33407.1"/>
    </source>
</evidence>
<gene>
    <name evidence="1" type="ORF">LshimejAT787_0102910</name>
</gene>
<dbReference type="Proteomes" id="UP001063166">
    <property type="component" value="Unassembled WGS sequence"/>
</dbReference>
<organism evidence="1 2">
    <name type="scientific">Lyophyllum shimeji</name>
    <name type="common">Hon-shimeji</name>
    <name type="synonym">Tricholoma shimeji</name>
    <dbReference type="NCBI Taxonomy" id="47721"/>
    <lineage>
        <taxon>Eukaryota</taxon>
        <taxon>Fungi</taxon>
        <taxon>Dikarya</taxon>
        <taxon>Basidiomycota</taxon>
        <taxon>Agaricomycotina</taxon>
        <taxon>Agaricomycetes</taxon>
        <taxon>Agaricomycetidae</taxon>
        <taxon>Agaricales</taxon>
        <taxon>Tricholomatineae</taxon>
        <taxon>Lyophyllaceae</taxon>
        <taxon>Lyophyllum</taxon>
    </lineage>
</organism>
<evidence type="ECO:0000313" key="2">
    <source>
        <dbReference type="Proteomes" id="UP001063166"/>
    </source>
</evidence>